<evidence type="ECO:0000256" key="18">
    <source>
        <dbReference type="ARBA" id="ARBA00023166"/>
    </source>
</evidence>
<feature type="non-terminal residue" evidence="27">
    <location>
        <position position="147"/>
    </location>
</feature>
<dbReference type="EC" id="1.14.15.6" evidence="5"/>
<keyword evidence="15" id="KW-0443">Lipid metabolism</keyword>
<reference evidence="27 28" key="1">
    <citation type="submission" date="2022-05" db="EMBL/GenBank/DDBJ databases">
        <authorList>
            <consortium name="Genoscope - CEA"/>
            <person name="William W."/>
        </authorList>
    </citation>
    <scope>NUCLEOTIDE SEQUENCE [LARGE SCALE GENOMIC DNA]</scope>
</reference>
<comment type="pathway">
    <text evidence="3">Lipid metabolism; C21-steroid hormone metabolism.</text>
</comment>
<dbReference type="InterPro" id="IPR050479">
    <property type="entry name" value="CYP11_CYP27_families"/>
</dbReference>
<evidence type="ECO:0000256" key="2">
    <source>
        <dbReference type="ARBA" id="ARBA00004637"/>
    </source>
</evidence>
<dbReference type="PANTHER" id="PTHR24279:SF3">
    <property type="entry name" value="CHOLESTEROL SIDE-CHAIN CLEAVAGE ENZYME, MITOCHONDRIAL"/>
    <property type="match status" value="1"/>
</dbReference>
<comment type="subcellular location">
    <subcellularLocation>
        <location evidence="2">Mitochondrion inner membrane</location>
        <topology evidence="2">Peripheral membrane protein</topology>
    </subcellularLocation>
</comment>
<dbReference type="SUPFAM" id="SSF48264">
    <property type="entry name" value="Cytochrome P450"/>
    <property type="match status" value="1"/>
</dbReference>
<organism evidence="27 28">
    <name type="scientific">Porites lobata</name>
    <dbReference type="NCBI Taxonomy" id="104759"/>
    <lineage>
        <taxon>Eukaryota</taxon>
        <taxon>Metazoa</taxon>
        <taxon>Cnidaria</taxon>
        <taxon>Anthozoa</taxon>
        <taxon>Hexacorallia</taxon>
        <taxon>Scleractinia</taxon>
        <taxon>Fungiina</taxon>
        <taxon>Poritidae</taxon>
        <taxon>Porites</taxon>
    </lineage>
</organism>
<keyword evidence="10" id="KW-0999">Mitochondrion inner membrane</keyword>
<keyword evidence="11" id="KW-0809">Transit peptide</keyword>
<dbReference type="InterPro" id="IPR001128">
    <property type="entry name" value="Cyt_P450"/>
</dbReference>
<evidence type="ECO:0000256" key="23">
    <source>
        <dbReference type="ARBA" id="ARBA00033274"/>
    </source>
</evidence>
<keyword evidence="16" id="KW-0496">Mitochondrion</keyword>
<dbReference type="PROSITE" id="PS51257">
    <property type="entry name" value="PROKAR_LIPOPROTEIN"/>
    <property type="match status" value="1"/>
</dbReference>
<keyword evidence="9 25" id="KW-0479">Metal-binding</keyword>
<evidence type="ECO:0000256" key="6">
    <source>
        <dbReference type="ARBA" id="ARBA00019844"/>
    </source>
</evidence>
<comment type="similarity">
    <text evidence="4 25">Belongs to the cytochrome P450 family.</text>
</comment>
<keyword evidence="28" id="KW-1185">Reference proteome</keyword>
<evidence type="ECO:0000256" key="7">
    <source>
        <dbReference type="ARBA" id="ARBA00022548"/>
    </source>
</evidence>
<evidence type="ECO:0000256" key="26">
    <source>
        <dbReference type="SAM" id="MobiDB-lite"/>
    </source>
</evidence>
<dbReference type="PROSITE" id="PS00086">
    <property type="entry name" value="CYTOCHROME_P450"/>
    <property type="match status" value="1"/>
</dbReference>
<dbReference type="EMBL" id="CALNXK010000013">
    <property type="protein sequence ID" value="CAH3045509.1"/>
    <property type="molecule type" value="Genomic_DNA"/>
</dbReference>
<evidence type="ECO:0000256" key="4">
    <source>
        <dbReference type="ARBA" id="ARBA00010617"/>
    </source>
</evidence>
<gene>
    <name evidence="27" type="ORF">PLOB_00006443</name>
</gene>
<keyword evidence="19" id="KW-0753">Steroid metabolism</keyword>
<evidence type="ECO:0000256" key="21">
    <source>
        <dbReference type="ARBA" id="ARBA00030343"/>
    </source>
</evidence>
<evidence type="ECO:0000256" key="13">
    <source>
        <dbReference type="ARBA" id="ARBA00023004"/>
    </source>
</evidence>
<comment type="caution">
    <text evidence="27">The sequence shown here is derived from an EMBL/GenBank/DDBJ whole genome shotgun (WGS) entry which is preliminary data.</text>
</comment>
<keyword evidence="17" id="KW-0472">Membrane</keyword>
<evidence type="ECO:0000256" key="12">
    <source>
        <dbReference type="ARBA" id="ARBA00023002"/>
    </source>
</evidence>
<evidence type="ECO:0000256" key="14">
    <source>
        <dbReference type="ARBA" id="ARBA00023033"/>
    </source>
</evidence>
<evidence type="ECO:0000256" key="19">
    <source>
        <dbReference type="ARBA" id="ARBA00023221"/>
    </source>
</evidence>
<evidence type="ECO:0000256" key="24">
    <source>
        <dbReference type="ARBA" id="ARBA00033394"/>
    </source>
</evidence>
<evidence type="ECO:0000256" key="25">
    <source>
        <dbReference type="RuleBase" id="RU000461"/>
    </source>
</evidence>
<dbReference type="Pfam" id="PF00067">
    <property type="entry name" value="p450"/>
    <property type="match status" value="1"/>
</dbReference>
<comment type="cofactor">
    <cofactor evidence="1">
        <name>heme</name>
        <dbReference type="ChEBI" id="CHEBI:30413"/>
    </cofactor>
</comment>
<evidence type="ECO:0000256" key="20">
    <source>
        <dbReference type="ARBA" id="ARBA00023250"/>
    </source>
</evidence>
<feature type="region of interest" description="Disordered" evidence="26">
    <location>
        <begin position="112"/>
        <end position="147"/>
    </location>
</feature>
<keyword evidence="12 25" id="KW-0560">Oxidoreductase</keyword>
<evidence type="ECO:0000256" key="8">
    <source>
        <dbReference type="ARBA" id="ARBA00022617"/>
    </source>
</evidence>
<sequence length="147" mass="16179">MQLRQSTLVSHIPSFQSCLGTDATPIRYSNYLSGHSEEIFSNPLEFKPERWLNTEKTGPHPYASIPFGFGRRMCIGKDTMAKQSDHIVALTDIASGNEIGKNELISVKCEEDPLESAEATEKSKGCSDERIETVGSDIPEGSSKVDQ</sequence>
<keyword evidence="18" id="KW-1207">Sterol metabolism</keyword>
<dbReference type="InterPro" id="IPR017972">
    <property type="entry name" value="Cyt_P450_CS"/>
</dbReference>
<evidence type="ECO:0000256" key="5">
    <source>
        <dbReference type="ARBA" id="ARBA00012764"/>
    </source>
</evidence>
<keyword evidence="13 25" id="KW-0408">Iron</keyword>
<evidence type="ECO:0000256" key="16">
    <source>
        <dbReference type="ARBA" id="ARBA00023128"/>
    </source>
</evidence>
<evidence type="ECO:0000256" key="1">
    <source>
        <dbReference type="ARBA" id="ARBA00001971"/>
    </source>
</evidence>
<protein>
    <recommendedName>
        <fullName evidence="6">Cholesterol side-chain cleavage enzyme, mitochondrial</fullName>
        <ecNumber evidence="5">1.14.15.6</ecNumber>
    </recommendedName>
    <alternativeName>
        <fullName evidence="21">CYPXIA1</fullName>
    </alternativeName>
    <alternativeName>
        <fullName evidence="23">Cholesterol desmolase</fullName>
    </alternativeName>
    <alternativeName>
        <fullName evidence="22">Cytochrome P450 11A1</fullName>
    </alternativeName>
    <alternativeName>
        <fullName evidence="24">Cytochrome P450(scc)</fullName>
    </alternativeName>
</protein>
<dbReference type="InterPro" id="IPR036396">
    <property type="entry name" value="Cyt_P450_sf"/>
</dbReference>
<dbReference type="Gene3D" id="1.10.630.10">
    <property type="entry name" value="Cytochrome P450"/>
    <property type="match status" value="1"/>
</dbReference>
<evidence type="ECO:0000313" key="28">
    <source>
        <dbReference type="Proteomes" id="UP001159405"/>
    </source>
</evidence>
<keyword evidence="8 25" id="KW-0349">Heme</keyword>
<evidence type="ECO:0000256" key="11">
    <source>
        <dbReference type="ARBA" id="ARBA00022946"/>
    </source>
</evidence>
<evidence type="ECO:0000256" key="3">
    <source>
        <dbReference type="ARBA" id="ARBA00005108"/>
    </source>
</evidence>
<evidence type="ECO:0000256" key="17">
    <source>
        <dbReference type="ARBA" id="ARBA00023136"/>
    </source>
</evidence>
<keyword evidence="14 25" id="KW-0503">Monooxygenase</keyword>
<evidence type="ECO:0000256" key="15">
    <source>
        <dbReference type="ARBA" id="ARBA00023098"/>
    </source>
</evidence>
<dbReference type="PRINTS" id="PR00463">
    <property type="entry name" value="EP450I"/>
</dbReference>
<keyword evidence="7" id="KW-0153">Cholesterol metabolism</keyword>
<dbReference type="InterPro" id="IPR002401">
    <property type="entry name" value="Cyt_P450_E_grp-I"/>
</dbReference>
<accession>A0ABN8NB56</accession>
<name>A0ABN8NB56_9CNID</name>
<keyword evidence="20" id="KW-0755">Steroidogenesis</keyword>
<evidence type="ECO:0000256" key="9">
    <source>
        <dbReference type="ARBA" id="ARBA00022723"/>
    </source>
</evidence>
<dbReference type="Proteomes" id="UP001159405">
    <property type="component" value="Unassembled WGS sequence"/>
</dbReference>
<proteinExistence type="inferred from homology"/>
<evidence type="ECO:0000256" key="22">
    <source>
        <dbReference type="ARBA" id="ARBA00032666"/>
    </source>
</evidence>
<feature type="compositionally biased region" description="Basic and acidic residues" evidence="26">
    <location>
        <begin position="119"/>
        <end position="132"/>
    </location>
</feature>
<evidence type="ECO:0000256" key="10">
    <source>
        <dbReference type="ARBA" id="ARBA00022792"/>
    </source>
</evidence>
<evidence type="ECO:0000313" key="27">
    <source>
        <dbReference type="EMBL" id="CAH3045509.1"/>
    </source>
</evidence>
<dbReference type="PANTHER" id="PTHR24279">
    <property type="entry name" value="CYTOCHROME P450"/>
    <property type="match status" value="1"/>
</dbReference>